<name>A0A5B1CFL2_9BACT</name>
<keyword evidence="2" id="KW-1185">Reference proteome</keyword>
<dbReference type="AlphaFoldDB" id="A0A5B1CFL2"/>
<gene>
    <name evidence="1" type="ORF">LF1_10290</name>
</gene>
<proteinExistence type="predicted"/>
<dbReference type="Gene3D" id="2.20.28.160">
    <property type="match status" value="1"/>
</dbReference>
<evidence type="ECO:0000313" key="1">
    <source>
        <dbReference type="EMBL" id="KAA1258509.1"/>
    </source>
</evidence>
<organism evidence="1 2">
    <name type="scientific">Rubripirellula obstinata</name>
    <dbReference type="NCBI Taxonomy" id="406547"/>
    <lineage>
        <taxon>Bacteria</taxon>
        <taxon>Pseudomonadati</taxon>
        <taxon>Planctomycetota</taxon>
        <taxon>Planctomycetia</taxon>
        <taxon>Pirellulales</taxon>
        <taxon>Pirellulaceae</taxon>
        <taxon>Rubripirellula</taxon>
    </lineage>
</organism>
<protein>
    <submittedName>
        <fullName evidence="1">Uncharacterized protein</fullName>
    </submittedName>
</protein>
<sequence length="85" mass="9428">MPVSFTQSCPTCGRRVQVRASLVGYTIVCQHCRAEFRAKADERINEDGVDVTRLETCADSETETDPLMLRVEEALKRAAAQTPVV</sequence>
<dbReference type="Proteomes" id="UP000322699">
    <property type="component" value="Unassembled WGS sequence"/>
</dbReference>
<reference evidence="1 2" key="1">
    <citation type="submission" date="2019-08" db="EMBL/GenBank/DDBJ databases">
        <title>Deep-cultivation of Planctomycetes and their phenomic and genomic characterization uncovers novel biology.</title>
        <authorList>
            <person name="Wiegand S."/>
            <person name="Jogler M."/>
            <person name="Boedeker C."/>
            <person name="Pinto D."/>
            <person name="Vollmers J."/>
            <person name="Rivas-Marin E."/>
            <person name="Kohn T."/>
            <person name="Peeters S.H."/>
            <person name="Heuer A."/>
            <person name="Rast P."/>
            <person name="Oberbeckmann S."/>
            <person name="Bunk B."/>
            <person name="Jeske O."/>
            <person name="Meyerdierks A."/>
            <person name="Storesund J.E."/>
            <person name="Kallscheuer N."/>
            <person name="Luecker S."/>
            <person name="Lage O.M."/>
            <person name="Pohl T."/>
            <person name="Merkel B.J."/>
            <person name="Hornburger P."/>
            <person name="Mueller R.-W."/>
            <person name="Bruemmer F."/>
            <person name="Labrenz M."/>
            <person name="Spormann A.M."/>
            <person name="Op Den Camp H."/>
            <person name="Overmann J."/>
            <person name="Amann R."/>
            <person name="Jetten M.S.M."/>
            <person name="Mascher T."/>
            <person name="Medema M.H."/>
            <person name="Devos D.P."/>
            <person name="Kaster A.-K."/>
            <person name="Ovreas L."/>
            <person name="Rohde M."/>
            <person name="Galperin M.Y."/>
            <person name="Jogler C."/>
        </authorList>
    </citation>
    <scope>NUCLEOTIDE SEQUENCE [LARGE SCALE GENOMIC DNA]</scope>
    <source>
        <strain evidence="1 2">LF1</strain>
    </source>
</reference>
<accession>A0A5B1CFL2</accession>
<dbReference type="EMBL" id="VRLW01000001">
    <property type="protein sequence ID" value="KAA1258509.1"/>
    <property type="molecule type" value="Genomic_DNA"/>
</dbReference>
<dbReference type="OrthoDB" id="290564at2"/>
<dbReference type="RefSeq" id="WP_068267145.1">
    <property type="nucleotide sequence ID" value="NZ_LWSK01000163.1"/>
</dbReference>
<comment type="caution">
    <text evidence="1">The sequence shown here is derived from an EMBL/GenBank/DDBJ whole genome shotgun (WGS) entry which is preliminary data.</text>
</comment>
<evidence type="ECO:0000313" key="2">
    <source>
        <dbReference type="Proteomes" id="UP000322699"/>
    </source>
</evidence>